<feature type="region of interest" description="Disordered" evidence="1">
    <location>
        <begin position="1"/>
        <end position="191"/>
    </location>
</feature>
<comment type="caution">
    <text evidence="2">The sequence shown here is derived from an EMBL/GenBank/DDBJ whole genome shotgun (WGS) entry which is preliminary data.</text>
</comment>
<evidence type="ECO:0000313" key="3">
    <source>
        <dbReference type="Proteomes" id="UP001498398"/>
    </source>
</evidence>
<feature type="compositionally biased region" description="Acidic residues" evidence="1">
    <location>
        <begin position="98"/>
        <end position="107"/>
    </location>
</feature>
<feature type="compositionally biased region" description="Basic and acidic residues" evidence="1">
    <location>
        <begin position="212"/>
        <end position="227"/>
    </location>
</feature>
<name>A0ABR1IQW9_9AGAR</name>
<feature type="compositionally biased region" description="Basic residues" evidence="1">
    <location>
        <begin position="168"/>
        <end position="188"/>
    </location>
</feature>
<protein>
    <submittedName>
        <fullName evidence="2">Uncharacterized protein</fullName>
    </submittedName>
</protein>
<gene>
    <name evidence="2" type="ORF">VKT23_017794</name>
</gene>
<keyword evidence="3" id="KW-1185">Reference proteome</keyword>
<feature type="compositionally biased region" description="Polar residues" evidence="1">
    <location>
        <begin position="1"/>
        <end position="33"/>
    </location>
</feature>
<sequence length="254" mass="27419">MTLDNRSLSTSTSETQTNPPAETASEDQLSSSKPKAPTGKSRDFPYLVISPSTDRSPQGDGIQDRVIWAPKKKQYVIYMKIGDSSWNDETKEVKDSSEDGDDDDDTSNDPPESDNTKGQSSDPKGEDSNPKGEDSNPKGETNNPKGKKPGNSKSSSAKNPSNEGGTTKAKKNKAGPKKRQASKSKRSKVYFTHNPAMIYTASEETFGLEHNPNPDKRPGKKLQKEVFEGYTTEGSSSSGAGPKIFQVPGQAKGK</sequence>
<accession>A0ABR1IQW9</accession>
<feature type="compositionally biased region" description="Basic and acidic residues" evidence="1">
    <location>
        <begin position="88"/>
        <end position="97"/>
    </location>
</feature>
<dbReference type="Proteomes" id="UP001498398">
    <property type="component" value="Unassembled WGS sequence"/>
</dbReference>
<feature type="compositionally biased region" description="Low complexity" evidence="1">
    <location>
        <begin position="151"/>
        <end position="167"/>
    </location>
</feature>
<dbReference type="EMBL" id="JBANRG010000076">
    <property type="protein sequence ID" value="KAK7438868.1"/>
    <property type="molecule type" value="Genomic_DNA"/>
</dbReference>
<evidence type="ECO:0000313" key="2">
    <source>
        <dbReference type="EMBL" id="KAK7438868.1"/>
    </source>
</evidence>
<proteinExistence type="predicted"/>
<feature type="compositionally biased region" description="Basic and acidic residues" evidence="1">
    <location>
        <begin position="123"/>
        <end position="137"/>
    </location>
</feature>
<reference evidence="2 3" key="1">
    <citation type="submission" date="2024-01" db="EMBL/GenBank/DDBJ databases">
        <title>A draft genome for the cacao thread blight pathogen Marasmiellus scandens.</title>
        <authorList>
            <person name="Baruah I.K."/>
            <person name="Leung J."/>
            <person name="Bukari Y."/>
            <person name="Amoako-Attah I."/>
            <person name="Meinhardt L.W."/>
            <person name="Bailey B.A."/>
            <person name="Cohen S.P."/>
        </authorList>
    </citation>
    <scope>NUCLEOTIDE SEQUENCE [LARGE SCALE GENOMIC DNA]</scope>
    <source>
        <strain evidence="2 3">GH-19</strain>
    </source>
</reference>
<organism evidence="2 3">
    <name type="scientific">Marasmiellus scandens</name>
    <dbReference type="NCBI Taxonomy" id="2682957"/>
    <lineage>
        <taxon>Eukaryota</taxon>
        <taxon>Fungi</taxon>
        <taxon>Dikarya</taxon>
        <taxon>Basidiomycota</taxon>
        <taxon>Agaricomycotina</taxon>
        <taxon>Agaricomycetes</taxon>
        <taxon>Agaricomycetidae</taxon>
        <taxon>Agaricales</taxon>
        <taxon>Marasmiineae</taxon>
        <taxon>Omphalotaceae</taxon>
        <taxon>Marasmiellus</taxon>
    </lineage>
</organism>
<evidence type="ECO:0000256" key="1">
    <source>
        <dbReference type="SAM" id="MobiDB-lite"/>
    </source>
</evidence>
<feature type="region of interest" description="Disordered" evidence="1">
    <location>
        <begin position="203"/>
        <end position="254"/>
    </location>
</feature>